<accession>A0R809</accession>
<gene>
    <name evidence="2" type="ordered locus">Ppro_3684</name>
</gene>
<protein>
    <submittedName>
        <fullName evidence="2">Uncharacterized protein</fullName>
    </submittedName>
</protein>
<dbReference type="EMBL" id="CP000483">
    <property type="protein sequence ID" value="ABL01275.1"/>
    <property type="molecule type" value="Genomic_DNA"/>
</dbReference>
<proteinExistence type="predicted"/>
<dbReference type="Proteomes" id="UP000006732">
    <property type="component" value="Plasmid pPRO1"/>
</dbReference>
<organism evidence="2 3">
    <name type="scientific">Pelobacter propionicus (strain DSM 2379 / NBRC 103807 / OttBd1)</name>
    <dbReference type="NCBI Taxonomy" id="338966"/>
    <lineage>
        <taxon>Bacteria</taxon>
        <taxon>Pseudomonadati</taxon>
        <taxon>Thermodesulfobacteriota</taxon>
        <taxon>Desulfuromonadia</taxon>
        <taxon>Desulfuromonadales</taxon>
        <taxon>Desulfuromonadaceae</taxon>
        <taxon>Pelobacter</taxon>
    </lineage>
</organism>
<reference evidence="2 3" key="1">
    <citation type="submission" date="2006-10" db="EMBL/GenBank/DDBJ databases">
        <title>Complete sequence of plasmid pPRO1 of Pelobacter propionicus DSM 2379.</title>
        <authorList>
            <consortium name="US DOE Joint Genome Institute"/>
            <person name="Copeland A."/>
            <person name="Lucas S."/>
            <person name="Lapidus A."/>
            <person name="Barry K."/>
            <person name="Detter J.C."/>
            <person name="Glavina del Rio T."/>
            <person name="Hammon N."/>
            <person name="Israni S."/>
            <person name="Dalin E."/>
            <person name="Tice H."/>
            <person name="Pitluck S."/>
            <person name="Saunders E."/>
            <person name="Brettin T."/>
            <person name="Bruce D."/>
            <person name="Han C."/>
            <person name="Tapia R."/>
            <person name="Schmutz J."/>
            <person name="Larimer F."/>
            <person name="Land M."/>
            <person name="Hauser L."/>
            <person name="Kyrpides N."/>
            <person name="Kim E."/>
            <person name="Lovley D."/>
            <person name="Richardson P."/>
        </authorList>
    </citation>
    <scope>NUCLEOTIDE SEQUENCE [LARGE SCALE GENOMIC DNA]</scope>
    <source>
        <strain evidence="3">DSM 2379 / NBRC 103807 / OttBd1</strain>
        <plasmid evidence="3">Plasmid pPRO1</plasmid>
    </source>
</reference>
<dbReference type="AlphaFoldDB" id="A0R809"/>
<evidence type="ECO:0000313" key="2">
    <source>
        <dbReference type="EMBL" id="ABL01275.1"/>
    </source>
</evidence>
<keyword evidence="1" id="KW-0812">Transmembrane</keyword>
<keyword evidence="2" id="KW-0614">Plasmid</keyword>
<evidence type="ECO:0000256" key="1">
    <source>
        <dbReference type="SAM" id="Phobius"/>
    </source>
</evidence>
<name>A0R809_PELPD</name>
<dbReference type="KEGG" id="ppd:Ppro_3684"/>
<feature type="transmembrane region" description="Helical" evidence="1">
    <location>
        <begin position="43"/>
        <end position="73"/>
    </location>
</feature>
<dbReference type="HOGENOM" id="CLU_2106664_0_0_7"/>
<geneLocation type="plasmid" evidence="2 3">
    <name>pPRO1</name>
</geneLocation>
<feature type="transmembrane region" description="Helical" evidence="1">
    <location>
        <begin position="12"/>
        <end position="31"/>
    </location>
</feature>
<sequence length="115" mass="12136">MHSYITNGDIYMGISLAVGALFTLSCVRRFLYTRSHAVAAGAIGGTATIAGVAAAGCFLTGCCGSPMLIVYASILGIQGFEVPKWVIAFVTIVSASLGWWWLMRTDKCGCETKSC</sequence>
<feature type="transmembrane region" description="Helical" evidence="1">
    <location>
        <begin position="85"/>
        <end position="103"/>
    </location>
</feature>
<keyword evidence="1" id="KW-0472">Membrane</keyword>
<evidence type="ECO:0000313" key="3">
    <source>
        <dbReference type="Proteomes" id="UP000006732"/>
    </source>
</evidence>
<keyword evidence="3" id="KW-1185">Reference proteome</keyword>
<keyword evidence="1" id="KW-1133">Transmembrane helix</keyword>